<dbReference type="Gene3D" id="1.10.10.10">
    <property type="entry name" value="Winged helix-like DNA-binding domain superfamily/Winged helix DNA-binding domain"/>
    <property type="match status" value="1"/>
</dbReference>
<dbReference type="GO" id="GO:0006289">
    <property type="term" value="P:nucleotide-excision repair"/>
    <property type="evidence" value="ECO:0007669"/>
    <property type="project" value="TreeGrafter"/>
</dbReference>
<evidence type="ECO:0000313" key="8">
    <source>
        <dbReference type="EMBL" id="PPQ73019.1"/>
    </source>
</evidence>
<dbReference type="OrthoDB" id="25571at2759"/>
<keyword evidence="5" id="KW-0539">Nucleus</keyword>
<dbReference type="Pfam" id="PF08784">
    <property type="entry name" value="RPA_C"/>
    <property type="match status" value="1"/>
</dbReference>
<organism evidence="8 9">
    <name type="scientific">Gymnopilus dilepis</name>
    <dbReference type="NCBI Taxonomy" id="231916"/>
    <lineage>
        <taxon>Eukaryota</taxon>
        <taxon>Fungi</taxon>
        <taxon>Dikarya</taxon>
        <taxon>Basidiomycota</taxon>
        <taxon>Agaricomycotina</taxon>
        <taxon>Agaricomycetes</taxon>
        <taxon>Agaricomycetidae</taxon>
        <taxon>Agaricales</taxon>
        <taxon>Agaricineae</taxon>
        <taxon>Hymenogastraceae</taxon>
        <taxon>Gymnopilus</taxon>
    </lineage>
</organism>
<keyword evidence="3" id="KW-0235">DNA replication</keyword>
<comment type="subcellular location">
    <subcellularLocation>
        <location evidence="1">Nucleus</location>
    </subcellularLocation>
</comment>
<comment type="similarity">
    <text evidence="2">Belongs to the replication factor A protein 2 family.</text>
</comment>
<dbReference type="AlphaFoldDB" id="A0A409W3D3"/>
<dbReference type="Pfam" id="PF01336">
    <property type="entry name" value="tRNA_anti-codon"/>
    <property type="match status" value="1"/>
</dbReference>
<evidence type="ECO:0000259" key="7">
    <source>
        <dbReference type="Pfam" id="PF08784"/>
    </source>
</evidence>
<evidence type="ECO:0000256" key="1">
    <source>
        <dbReference type="ARBA" id="ARBA00004123"/>
    </source>
</evidence>
<dbReference type="InterPro" id="IPR012340">
    <property type="entry name" value="NA-bd_OB-fold"/>
</dbReference>
<sequence length="277" mass="30011">MSQYDNYYGSGGGGGGYLQGGSPFSASGSPGGMRKTEISNSLRPFTILQLNQATQAHTDAEWRVDDVEIGQVTVVGQVVSVQKQTTNSVYSIDDGTGRIEARQWIDSSSDDDSSKTGAIEEQQYVRVTGGLKSFGKKRYINATHIRPIKEPHEVYFHILETIAVTLILERGPPNNPNVASPNKMVQNTGTNISAYSGQSAQPAIQDQYSHLPALQRDIVRFIQNQPHEDEGVHVAVIAKAIGASGEDARKISDALDKLMDEGLVFTTIDDSHFSVSA</sequence>
<dbReference type="PANTHER" id="PTHR13989:SF16">
    <property type="entry name" value="REPLICATION PROTEIN A2"/>
    <property type="match status" value="1"/>
</dbReference>
<dbReference type="SUPFAM" id="SSF46785">
    <property type="entry name" value="Winged helix' DNA-binding domain"/>
    <property type="match status" value="1"/>
</dbReference>
<dbReference type="InterPro" id="IPR036390">
    <property type="entry name" value="WH_DNA-bd_sf"/>
</dbReference>
<dbReference type="InterPro" id="IPR040260">
    <property type="entry name" value="RFA2-like"/>
</dbReference>
<dbReference type="GO" id="GO:0006260">
    <property type="term" value="P:DNA replication"/>
    <property type="evidence" value="ECO:0007669"/>
    <property type="project" value="UniProtKB-KW"/>
</dbReference>
<feature type="domain" description="Replication protein A C-terminal" evidence="7">
    <location>
        <begin position="179"/>
        <end position="270"/>
    </location>
</feature>
<dbReference type="InterPro" id="IPR014646">
    <property type="entry name" value="Rfa2/RPA32"/>
</dbReference>
<dbReference type="InParanoid" id="A0A409W3D3"/>
<dbReference type="InterPro" id="IPR004365">
    <property type="entry name" value="NA-bd_OB_tRNA"/>
</dbReference>
<feature type="domain" description="OB" evidence="6">
    <location>
        <begin position="72"/>
        <end position="148"/>
    </location>
</feature>
<gene>
    <name evidence="8" type="ORF">CVT26_014667</name>
</gene>
<accession>A0A409W3D3</accession>
<comment type="caution">
    <text evidence="8">The sequence shown here is derived from an EMBL/GenBank/DDBJ whole genome shotgun (WGS) entry which is preliminary data.</text>
</comment>
<dbReference type="STRING" id="231916.A0A409W3D3"/>
<evidence type="ECO:0000256" key="2">
    <source>
        <dbReference type="ARBA" id="ARBA00007815"/>
    </source>
</evidence>
<dbReference type="InterPro" id="IPR036388">
    <property type="entry name" value="WH-like_DNA-bd_sf"/>
</dbReference>
<dbReference type="GO" id="GO:0000724">
    <property type="term" value="P:double-strand break repair via homologous recombination"/>
    <property type="evidence" value="ECO:0007669"/>
    <property type="project" value="TreeGrafter"/>
</dbReference>
<evidence type="ECO:0000256" key="3">
    <source>
        <dbReference type="ARBA" id="ARBA00022705"/>
    </source>
</evidence>
<evidence type="ECO:0000313" key="9">
    <source>
        <dbReference type="Proteomes" id="UP000284706"/>
    </source>
</evidence>
<dbReference type="GO" id="GO:0035861">
    <property type="term" value="C:site of double-strand break"/>
    <property type="evidence" value="ECO:0007669"/>
    <property type="project" value="TreeGrafter"/>
</dbReference>
<dbReference type="PIRSF" id="PIRSF036949">
    <property type="entry name" value="RPA32"/>
    <property type="match status" value="1"/>
</dbReference>
<dbReference type="EMBL" id="NHYE01005427">
    <property type="protein sequence ID" value="PPQ73019.1"/>
    <property type="molecule type" value="Genomic_DNA"/>
</dbReference>
<dbReference type="CDD" id="cd04478">
    <property type="entry name" value="RPA2_DBD_D"/>
    <property type="match status" value="1"/>
</dbReference>
<keyword evidence="4" id="KW-0238">DNA-binding</keyword>
<dbReference type="GO" id="GO:0000781">
    <property type="term" value="C:chromosome, telomeric region"/>
    <property type="evidence" value="ECO:0007669"/>
    <property type="project" value="TreeGrafter"/>
</dbReference>
<proteinExistence type="inferred from homology"/>
<dbReference type="InterPro" id="IPR014892">
    <property type="entry name" value="RPA_C"/>
</dbReference>
<evidence type="ECO:0000259" key="6">
    <source>
        <dbReference type="Pfam" id="PF01336"/>
    </source>
</evidence>
<evidence type="ECO:0000256" key="5">
    <source>
        <dbReference type="ARBA" id="ARBA00023242"/>
    </source>
</evidence>
<keyword evidence="9" id="KW-1185">Reference proteome</keyword>
<dbReference type="GO" id="GO:0003697">
    <property type="term" value="F:single-stranded DNA binding"/>
    <property type="evidence" value="ECO:0007669"/>
    <property type="project" value="TreeGrafter"/>
</dbReference>
<dbReference type="SUPFAM" id="SSF50249">
    <property type="entry name" value="Nucleic acid-binding proteins"/>
    <property type="match status" value="1"/>
</dbReference>
<name>A0A409W3D3_9AGAR</name>
<dbReference type="FunCoup" id="A0A409W3D3">
    <property type="interactions" value="441"/>
</dbReference>
<protein>
    <recommendedName>
        <fullName evidence="10">Replication protein A C-terminal domain-containing protein</fullName>
    </recommendedName>
</protein>
<reference evidence="8 9" key="1">
    <citation type="journal article" date="2018" name="Evol. Lett.">
        <title>Horizontal gene cluster transfer increased hallucinogenic mushroom diversity.</title>
        <authorList>
            <person name="Reynolds H.T."/>
            <person name="Vijayakumar V."/>
            <person name="Gluck-Thaler E."/>
            <person name="Korotkin H.B."/>
            <person name="Matheny P.B."/>
            <person name="Slot J.C."/>
        </authorList>
    </citation>
    <scope>NUCLEOTIDE SEQUENCE [LARGE SCALE GENOMIC DNA]</scope>
    <source>
        <strain evidence="8 9">SRW20</strain>
    </source>
</reference>
<dbReference type="PANTHER" id="PTHR13989">
    <property type="entry name" value="REPLICATION PROTEIN A-RELATED"/>
    <property type="match status" value="1"/>
</dbReference>
<dbReference type="Gene3D" id="2.40.50.140">
    <property type="entry name" value="Nucleic acid-binding proteins"/>
    <property type="match status" value="1"/>
</dbReference>
<dbReference type="Proteomes" id="UP000284706">
    <property type="component" value="Unassembled WGS sequence"/>
</dbReference>
<dbReference type="GO" id="GO:0005662">
    <property type="term" value="C:DNA replication factor A complex"/>
    <property type="evidence" value="ECO:0007669"/>
    <property type="project" value="TreeGrafter"/>
</dbReference>
<evidence type="ECO:0000256" key="4">
    <source>
        <dbReference type="ARBA" id="ARBA00023125"/>
    </source>
</evidence>
<evidence type="ECO:0008006" key="10">
    <source>
        <dbReference type="Google" id="ProtNLM"/>
    </source>
</evidence>